<protein>
    <submittedName>
        <fullName evidence="1">Uncharacterized protein</fullName>
    </submittedName>
</protein>
<reference evidence="1" key="1">
    <citation type="submission" date="2021-02" db="EMBL/GenBank/DDBJ databases">
        <authorList>
            <person name="Nowell W R."/>
        </authorList>
    </citation>
    <scope>NUCLEOTIDE SEQUENCE</scope>
</reference>
<dbReference type="EMBL" id="CAJNOU010006054">
    <property type="protein sequence ID" value="CAF1495517.1"/>
    <property type="molecule type" value="Genomic_DNA"/>
</dbReference>
<dbReference type="AlphaFoldDB" id="A0A815SMY0"/>
<accession>A0A815SMY0</accession>
<dbReference type="SUPFAM" id="SSF51161">
    <property type="entry name" value="Trimeric LpxA-like enzymes"/>
    <property type="match status" value="1"/>
</dbReference>
<comment type="caution">
    <text evidence="1">The sequence shown here is derived from an EMBL/GenBank/DDBJ whole genome shotgun (WGS) entry which is preliminary data.</text>
</comment>
<dbReference type="Proteomes" id="UP000663889">
    <property type="component" value="Unassembled WGS sequence"/>
</dbReference>
<feature type="non-terminal residue" evidence="1">
    <location>
        <position position="1"/>
    </location>
</feature>
<proteinExistence type="predicted"/>
<dbReference type="Gene3D" id="2.160.10.10">
    <property type="entry name" value="Hexapeptide repeat proteins"/>
    <property type="match status" value="1"/>
</dbReference>
<dbReference type="InterPro" id="IPR011004">
    <property type="entry name" value="Trimer_LpxA-like_sf"/>
</dbReference>
<organism evidence="1 2">
    <name type="scientific">Rotaria sordida</name>
    <dbReference type="NCBI Taxonomy" id="392033"/>
    <lineage>
        <taxon>Eukaryota</taxon>
        <taxon>Metazoa</taxon>
        <taxon>Spiralia</taxon>
        <taxon>Gnathifera</taxon>
        <taxon>Rotifera</taxon>
        <taxon>Eurotatoria</taxon>
        <taxon>Bdelloidea</taxon>
        <taxon>Philodinida</taxon>
        <taxon>Philodinidae</taxon>
        <taxon>Rotaria</taxon>
    </lineage>
</organism>
<name>A0A815SMY0_9BILA</name>
<evidence type="ECO:0000313" key="2">
    <source>
        <dbReference type="Proteomes" id="UP000663889"/>
    </source>
</evidence>
<gene>
    <name evidence="1" type="ORF">SEV965_LOCUS35798</name>
</gene>
<evidence type="ECO:0000313" key="1">
    <source>
        <dbReference type="EMBL" id="CAF1495517.1"/>
    </source>
</evidence>
<sequence length="174" mass="19577">MSLIHYYEKWIGPFLDGTQWVVVALRRFGAQIDDDVIIEDMSCLDDVHLITIGRHVRLSSTAQIQCHTFEQRNVKLRPVTIGSACIFKPMSLVLPGVTMMGNNRLMPCSVVLPHDRLAAHTDWSGSPTRRVIVHHGLEPPQRILAQCRSSLGAYDVIVGRFDDDILTIYFGHNG</sequence>